<evidence type="ECO:0000256" key="2">
    <source>
        <dbReference type="ARBA" id="ARBA00023186"/>
    </source>
</evidence>
<evidence type="ECO:0000256" key="3">
    <source>
        <dbReference type="RuleBase" id="RU003876"/>
    </source>
</evidence>
<keyword evidence="2" id="KW-0143">Chaperone</keyword>
<organism evidence="5 6">
    <name type="scientific">Lactuca saligna</name>
    <name type="common">Willowleaf lettuce</name>
    <dbReference type="NCBI Taxonomy" id="75948"/>
    <lineage>
        <taxon>Eukaryota</taxon>
        <taxon>Viridiplantae</taxon>
        <taxon>Streptophyta</taxon>
        <taxon>Embryophyta</taxon>
        <taxon>Tracheophyta</taxon>
        <taxon>Spermatophyta</taxon>
        <taxon>Magnoliopsida</taxon>
        <taxon>eudicotyledons</taxon>
        <taxon>Gunneridae</taxon>
        <taxon>Pentapetalae</taxon>
        <taxon>asterids</taxon>
        <taxon>campanulids</taxon>
        <taxon>Asterales</taxon>
        <taxon>Asteraceae</taxon>
        <taxon>Cichorioideae</taxon>
        <taxon>Cichorieae</taxon>
        <taxon>Lactucinae</taxon>
        <taxon>Lactuca</taxon>
    </lineage>
</organism>
<dbReference type="GO" id="GO:0042393">
    <property type="term" value="F:histone binding"/>
    <property type="evidence" value="ECO:0007669"/>
    <property type="project" value="UniProtKB-ARBA"/>
</dbReference>
<dbReference type="Proteomes" id="UP001177003">
    <property type="component" value="Chromosome 7"/>
</dbReference>
<proteinExistence type="inferred from homology"/>
<feature type="region of interest" description="Disordered" evidence="4">
    <location>
        <begin position="183"/>
        <end position="205"/>
    </location>
</feature>
<dbReference type="PANTHER" id="PTHR11875">
    <property type="entry name" value="TESTIS-SPECIFIC Y-ENCODED PROTEIN"/>
    <property type="match status" value="1"/>
</dbReference>
<dbReference type="Pfam" id="PF00956">
    <property type="entry name" value="NAP"/>
    <property type="match status" value="1"/>
</dbReference>
<name>A0AA35ZLB3_LACSI</name>
<dbReference type="GO" id="GO:0000724">
    <property type="term" value="P:double-strand break repair via homologous recombination"/>
    <property type="evidence" value="ECO:0007669"/>
    <property type="project" value="UniProtKB-ARBA"/>
</dbReference>
<dbReference type="InterPro" id="IPR037231">
    <property type="entry name" value="NAP-like_sf"/>
</dbReference>
<dbReference type="InterPro" id="IPR002164">
    <property type="entry name" value="NAP_family"/>
</dbReference>
<feature type="region of interest" description="Disordered" evidence="4">
    <location>
        <begin position="262"/>
        <end position="306"/>
    </location>
</feature>
<keyword evidence="6" id="KW-1185">Reference proteome</keyword>
<gene>
    <name evidence="5" type="ORF">LSALG_LOCUS32887</name>
</gene>
<dbReference type="Gene3D" id="3.30.1120.90">
    <property type="entry name" value="Nucleosome assembly protein"/>
    <property type="match status" value="1"/>
</dbReference>
<protein>
    <submittedName>
        <fullName evidence="5">Uncharacterized protein</fullName>
    </submittedName>
</protein>
<evidence type="ECO:0000313" key="5">
    <source>
        <dbReference type="EMBL" id="CAI9293882.1"/>
    </source>
</evidence>
<dbReference type="EMBL" id="OX465083">
    <property type="protein sequence ID" value="CAI9293882.1"/>
    <property type="molecule type" value="Genomic_DNA"/>
</dbReference>
<dbReference type="AlphaFoldDB" id="A0AA35ZLB3"/>
<evidence type="ECO:0000313" key="6">
    <source>
        <dbReference type="Proteomes" id="UP001177003"/>
    </source>
</evidence>
<evidence type="ECO:0000256" key="1">
    <source>
        <dbReference type="ARBA" id="ARBA00009947"/>
    </source>
</evidence>
<dbReference type="GO" id="GO:0005634">
    <property type="term" value="C:nucleus"/>
    <property type="evidence" value="ECO:0007669"/>
    <property type="project" value="InterPro"/>
</dbReference>
<feature type="compositionally biased region" description="Acidic residues" evidence="4">
    <location>
        <begin position="262"/>
        <end position="295"/>
    </location>
</feature>
<reference evidence="5" key="1">
    <citation type="submission" date="2023-04" db="EMBL/GenBank/DDBJ databases">
        <authorList>
            <person name="Vijverberg K."/>
            <person name="Xiong W."/>
            <person name="Schranz E."/>
        </authorList>
    </citation>
    <scope>NUCLEOTIDE SEQUENCE</scope>
</reference>
<evidence type="ECO:0000256" key="4">
    <source>
        <dbReference type="SAM" id="MobiDB-lite"/>
    </source>
</evidence>
<accession>A0AA35ZLB3</accession>
<sequence>MPQSWSGNTHSMLGFPLTYSFRKKSPLSTFFIHNTSSTSILLDSSLLLYRRSSNINLEGPFSHYGGTHYLSSYAVDEFLDDEYECDYENNLLFRMDGGVSGDGKRMTETKGRMLLLIRSSSAWVLPSLIYACPSASTLCWACATEIVWPTVTKSLSTTSRNHHSHLTKIEWYLGKNLTQKVMRKKAKKGSRSPKQPMTKTEDCESFFNFFNPPQIPDDEDDMDEDTVEQLQNQMEHDYDIGSTIREKIIPHVVSWFIGEAAQNDEFENDDEDDDDVEDDDDDDEEEEDDDDDEENVNNIKKDLPQHFQDLVDIGRNSLRRLLITYARNALPHDTT</sequence>
<dbReference type="SUPFAM" id="SSF143113">
    <property type="entry name" value="NAP-like"/>
    <property type="match status" value="1"/>
</dbReference>
<dbReference type="GO" id="GO:0006334">
    <property type="term" value="P:nucleosome assembly"/>
    <property type="evidence" value="ECO:0007669"/>
    <property type="project" value="InterPro"/>
</dbReference>
<comment type="similarity">
    <text evidence="1 3">Belongs to the nucleosome assembly protein (NAP) family.</text>
</comment>